<proteinExistence type="predicted"/>
<dbReference type="AlphaFoldDB" id="W2QUE2"/>
<reference evidence="3" key="1">
    <citation type="submission" date="2011-12" db="EMBL/GenBank/DDBJ databases">
        <authorList>
            <consortium name="The Broad Institute Genome Sequencing Platform"/>
            <person name="Russ C."/>
            <person name="Tyler B."/>
            <person name="Panabieres F."/>
            <person name="Shan W."/>
            <person name="Tripathy S."/>
            <person name="Grunwald N."/>
            <person name="Machado M."/>
            <person name="Young S.K."/>
            <person name="Zeng Q."/>
            <person name="Gargeya S."/>
            <person name="Fitzgerald M."/>
            <person name="Haas B."/>
            <person name="Abouelleil A."/>
            <person name="Alvarado L."/>
            <person name="Arachchi H.M."/>
            <person name="Berlin A."/>
            <person name="Chapman S.B."/>
            <person name="Gearin G."/>
            <person name="Goldberg J."/>
            <person name="Griggs A."/>
            <person name="Gujja S."/>
            <person name="Hansen M."/>
            <person name="Heiman D."/>
            <person name="Howarth C."/>
            <person name="Larimer J."/>
            <person name="Lui A."/>
            <person name="MacDonald P.J.P."/>
            <person name="McCowen C."/>
            <person name="Montmayeur A."/>
            <person name="Murphy C."/>
            <person name="Neiman D."/>
            <person name="Pearson M."/>
            <person name="Priest M."/>
            <person name="Roberts A."/>
            <person name="Saif S."/>
            <person name="Shea T."/>
            <person name="Sisk P."/>
            <person name="Stolte C."/>
            <person name="Sykes S."/>
            <person name="Wortman J."/>
            <person name="Nusbaum C."/>
            <person name="Birren B."/>
        </authorList>
    </citation>
    <scope>NUCLEOTIDE SEQUENCE [LARGE SCALE GENOMIC DNA]</scope>
    <source>
        <strain evidence="3">INRA-310</strain>
    </source>
</reference>
<dbReference type="GeneID" id="20176315"/>
<evidence type="ECO:0000313" key="2">
    <source>
        <dbReference type="EMBL" id="ETN16124.1"/>
    </source>
</evidence>
<gene>
    <name evidence="2" type="ORF">PPTG_06340</name>
</gene>
<dbReference type="EMBL" id="KI669569">
    <property type="protein sequence ID" value="ETN16124.1"/>
    <property type="molecule type" value="Genomic_DNA"/>
</dbReference>
<sequence>MHLRSATDKVTEEAKLLREELHELESEIAVLKYRSGHGPDGDPRLKQAELEIAQLSHSGRKKHLQIAKALSALSRCLGAQESHPLYTRICLPKKKKKNWDQRRAKLVSIREEKLRNAYDFVMDPRHYVDPAKAQYSDERFGTAQGDFCGVRFETVQFPGVKSLQQVYDAAVYYLTNREISITERLGHITVRDDYETLDGSVYNARVLSALLDNVTMETSSLLFPKMDPDGQYGMVVPTKTNSIRTTRLSAFGRMCQLLLFSQSAKRSDEYKQTENSVN</sequence>
<accession>W2QUE2</accession>
<evidence type="ECO:0000313" key="3">
    <source>
        <dbReference type="Proteomes" id="UP000018817"/>
    </source>
</evidence>
<keyword evidence="1" id="KW-0175">Coiled coil</keyword>
<dbReference type="VEuPathDB" id="FungiDB:PPTG_06340"/>
<reference evidence="2 3" key="2">
    <citation type="submission" date="2013-11" db="EMBL/GenBank/DDBJ databases">
        <title>The Genome Sequence of Phytophthora parasitica INRA-310.</title>
        <authorList>
            <consortium name="The Broad Institute Genomics Platform"/>
            <person name="Russ C."/>
            <person name="Tyler B."/>
            <person name="Panabieres F."/>
            <person name="Shan W."/>
            <person name="Tripathy S."/>
            <person name="Grunwald N."/>
            <person name="Machado M."/>
            <person name="Johnson C.S."/>
            <person name="Arredondo F."/>
            <person name="Hong C."/>
            <person name="Coffey M."/>
            <person name="Young S.K."/>
            <person name="Zeng Q."/>
            <person name="Gargeya S."/>
            <person name="Fitzgerald M."/>
            <person name="Abouelleil A."/>
            <person name="Alvarado L."/>
            <person name="Chapman S.B."/>
            <person name="Gainer-Dewar J."/>
            <person name="Goldberg J."/>
            <person name="Griggs A."/>
            <person name="Gujja S."/>
            <person name="Hansen M."/>
            <person name="Howarth C."/>
            <person name="Imamovic A."/>
            <person name="Ireland A."/>
            <person name="Larimer J."/>
            <person name="McCowan C."/>
            <person name="Murphy C."/>
            <person name="Pearson M."/>
            <person name="Poon T.W."/>
            <person name="Priest M."/>
            <person name="Roberts A."/>
            <person name="Saif S."/>
            <person name="Shea T."/>
            <person name="Sykes S."/>
            <person name="Wortman J."/>
            <person name="Nusbaum C."/>
            <person name="Birren B."/>
        </authorList>
    </citation>
    <scope>NUCLEOTIDE SEQUENCE [LARGE SCALE GENOMIC DNA]</scope>
    <source>
        <strain evidence="2 3">INRA-310</strain>
    </source>
</reference>
<evidence type="ECO:0000256" key="1">
    <source>
        <dbReference type="SAM" id="Coils"/>
    </source>
</evidence>
<name>W2QUE2_PHYN3</name>
<organism evidence="2 3">
    <name type="scientific">Phytophthora nicotianae (strain INRA-310)</name>
    <name type="common">Phytophthora parasitica</name>
    <dbReference type="NCBI Taxonomy" id="761204"/>
    <lineage>
        <taxon>Eukaryota</taxon>
        <taxon>Sar</taxon>
        <taxon>Stramenopiles</taxon>
        <taxon>Oomycota</taxon>
        <taxon>Peronosporomycetes</taxon>
        <taxon>Peronosporales</taxon>
        <taxon>Peronosporaceae</taxon>
        <taxon>Phytophthora</taxon>
    </lineage>
</organism>
<protein>
    <submittedName>
        <fullName evidence="2">Uncharacterized protein</fullName>
    </submittedName>
</protein>
<feature type="coiled-coil region" evidence="1">
    <location>
        <begin position="7"/>
        <end position="34"/>
    </location>
</feature>
<dbReference type="RefSeq" id="XP_008898488.1">
    <property type="nucleotide sequence ID" value="XM_008900240.1"/>
</dbReference>
<dbReference type="Proteomes" id="UP000018817">
    <property type="component" value="Unassembled WGS sequence"/>
</dbReference>